<reference evidence="11" key="1">
    <citation type="submission" date="2018-05" db="EMBL/GenBank/DDBJ databases">
        <authorList>
            <person name="Lanie J.A."/>
            <person name="Ng W.-L."/>
            <person name="Kazmierczak K.M."/>
            <person name="Andrzejewski T.M."/>
            <person name="Davidsen T.M."/>
            <person name="Wayne K.J."/>
            <person name="Tettelin H."/>
            <person name="Glass J.I."/>
            <person name="Rusch D."/>
            <person name="Podicherti R."/>
            <person name="Tsui H.-C.T."/>
            <person name="Winkler M.E."/>
        </authorList>
    </citation>
    <scope>NUCLEOTIDE SEQUENCE</scope>
</reference>
<keyword evidence="7" id="KW-0238">DNA-binding</keyword>
<dbReference type="PANTHER" id="PTHR32248">
    <property type="entry name" value="RNA POLYMERASE SIGMA-54 FACTOR"/>
    <property type="match status" value="1"/>
</dbReference>
<evidence type="ECO:0000256" key="7">
    <source>
        <dbReference type="ARBA" id="ARBA00023125"/>
    </source>
</evidence>
<evidence type="ECO:0000256" key="6">
    <source>
        <dbReference type="ARBA" id="ARBA00023082"/>
    </source>
</evidence>
<name>A0A382BBS5_9ZZZZ</name>
<feature type="domain" description="RNA polymerase sigma factor 54 DNA-binding" evidence="9">
    <location>
        <begin position="284"/>
        <end position="385"/>
    </location>
</feature>
<dbReference type="AlphaFoldDB" id="A0A382BBS5"/>
<dbReference type="GO" id="GO:0000428">
    <property type="term" value="C:DNA-directed RNA polymerase complex"/>
    <property type="evidence" value="ECO:0007669"/>
    <property type="project" value="UniProtKB-KW"/>
</dbReference>
<dbReference type="InterPro" id="IPR000394">
    <property type="entry name" value="RNA_pol_sigma_54"/>
</dbReference>
<dbReference type="NCBIfam" id="TIGR02395">
    <property type="entry name" value="rpoN_sigma"/>
    <property type="match status" value="1"/>
</dbReference>
<feature type="non-terminal residue" evidence="11">
    <location>
        <position position="386"/>
    </location>
</feature>
<dbReference type="PROSITE" id="PS50044">
    <property type="entry name" value="SIGMA54_3"/>
    <property type="match status" value="1"/>
</dbReference>
<evidence type="ECO:0000256" key="2">
    <source>
        <dbReference type="ARBA" id="ARBA00022478"/>
    </source>
</evidence>
<dbReference type="Gene3D" id="1.10.10.1330">
    <property type="entry name" value="RNA polymerase sigma-54 factor, core-binding domain"/>
    <property type="match status" value="1"/>
</dbReference>
<dbReference type="InterPro" id="IPR007046">
    <property type="entry name" value="RNA_pol_sigma_54_core-bd"/>
</dbReference>
<keyword evidence="6" id="KW-0731">Sigma factor</keyword>
<dbReference type="Pfam" id="PF04963">
    <property type="entry name" value="Sigma54_CBD"/>
    <property type="match status" value="1"/>
</dbReference>
<keyword evidence="5" id="KW-0805">Transcription regulation</keyword>
<dbReference type="EMBL" id="UINC01029098">
    <property type="protein sequence ID" value="SVB11255.1"/>
    <property type="molecule type" value="Genomic_DNA"/>
</dbReference>
<keyword evidence="4" id="KW-0548">Nucleotidyltransferase</keyword>
<dbReference type="Pfam" id="PF04552">
    <property type="entry name" value="Sigma54_DBD"/>
    <property type="match status" value="1"/>
</dbReference>
<keyword evidence="2" id="KW-0240">DNA-directed RNA polymerase</keyword>
<dbReference type="Pfam" id="PF00309">
    <property type="entry name" value="Sigma54_AID"/>
    <property type="match status" value="1"/>
</dbReference>
<gene>
    <name evidence="11" type="ORF">METZ01_LOCUS164109</name>
</gene>
<dbReference type="GO" id="GO:0006352">
    <property type="term" value="P:DNA-templated transcription initiation"/>
    <property type="evidence" value="ECO:0007669"/>
    <property type="project" value="InterPro"/>
</dbReference>
<evidence type="ECO:0000256" key="3">
    <source>
        <dbReference type="ARBA" id="ARBA00022679"/>
    </source>
</evidence>
<evidence type="ECO:0000259" key="9">
    <source>
        <dbReference type="Pfam" id="PF04552"/>
    </source>
</evidence>
<dbReference type="PRINTS" id="PR00045">
    <property type="entry name" value="SIGMA54FCT"/>
</dbReference>
<dbReference type="GO" id="GO:0016987">
    <property type="term" value="F:sigma factor activity"/>
    <property type="evidence" value="ECO:0007669"/>
    <property type="project" value="UniProtKB-KW"/>
</dbReference>
<organism evidence="11">
    <name type="scientific">marine metagenome</name>
    <dbReference type="NCBI Taxonomy" id="408172"/>
    <lineage>
        <taxon>unclassified sequences</taxon>
        <taxon>metagenomes</taxon>
        <taxon>ecological metagenomes</taxon>
    </lineage>
</organism>
<dbReference type="InterPro" id="IPR007634">
    <property type="entry name" value="RNA_pol_sigma_54_DNA-bd"/>
</dbReference>
<evidence type="ECO:0000259" key="10">
    <source>
        <dbReference type="Pfam" id="PF04963"/>
    </source>
</evidence>
<dbReference type="GO" id="GO:0001216">
    <property type="term" value="F:DNA-binding transcription activator activity"/>
    <property type="evidence" value="ECO:0007669"/>
    <property type="project" value="InterPro"/>
</dbReference>
<dbReference type="PANTHER" id="PTHR32248:SF4">
    <property type="entry name" value="RNA POLYMERASE SIGMA-54 FACTOR"/>
    <property type="match status" value="1"/>
</dbReference>
<accession>A0A382BBS5</accession>
<keyword evidence="8" id="KW-0804">Transcription</keyword>
<evidence type="ECO:0000256" key="4">
    <source>
        <dbReference type="ARBA" id="ARBA00022695"/>
    </source>
</evidence>
<dbReference type="GO" id="GO:0016779">
    <property type="term" value="F:nucleotidyltransferase activity"/>
    <property type="evidence" value="ECO:0007669"/>
    <property type="project" value="UniProtKB-KW"/>
</dbReference>
<dbReference type="GO" id="GO:0003677">
    <property type="term" value="F:DNA binding"/>
    <property type="evidence" value="ECO:0007669"/>
    <property type="project" value="UniProtKB-KW"/>
</dbReference>
<evidence type="ECO:0000256" key="5">
    <source>
        <dbReference type="ARBA" id="ARBA00023015"/>
    </source>
</evidence>
<protein>
    <recommendedName>
        <fullName evidence="12">RNA polymerase sigma factor 54 core-binding domain-containing protein</fullName>
    </recommendedName>
</protein>
<dbReference type="InterPro" id="IPR038709">
    <property type="entry name" value="RpoN_core-bd_sf"/>
</dbReference>
<feature type="domain" description="RNA polymerase sigma factor 54 core-binding" evidence="10">
    <location>
        <begin position="79"/>
        <end position="271"/>
    </location>
</feature>
<evidence type="ECO:0008006" key="12">
    <source>
        <dbReference type="Google" id="ProtNLM"/>
    </source>
</evidence>
<evidence type="ECO:0000256" key="8">
    <source>
        <dbReference type="ARBA" id="ARBA00023163"/>
    </source>
</evidence>
<dbReference type="PIRSF" id="PIRSF000774">
    <property type="entry name" value="RpoN"/>
    <property type="match status" value="1"/>
</dbReference>
<comment type="similarity">
    <text evidence="1">Belongs to the sigma-54 factor family.</text>
</comment>
<sequence length="386" mass="43885">MVRPALQLKPSLQLRMTPQMQQAIRLLQVPILDLKAQIDEALNENVFLGIEETEIHEAEPYVLEHTGLPNLPSDSIDRITYNETLPDYLNKQLRLENLGERKNKIGYAIIDSINENGYLTADLPAIQDTVAPEMVVSIDEIEAVLEQIQQLEPVGVGARTLKECLLLQLKQLDSGIPGLKLARSIVEKEKLVDLHFIKEFDRLKQELGASDKDWHKAIALIKNCEPHPCGSINAPTAQTMIPDVFVRQVDDCLKIVLNDAFIPQLKIIKKYADALRGNEKRYTEMNQQLIAAEWWVKSLKKRKETMQEVTLAIVKQQKEFFEKGPEYMRPMVHRDIAQDIEMNESTVSRIAATKWMQTPRGPLKFSYFFSSGLDSNAGKKSSTAVR</sequence>
<keyword evidence="3" id="KW-0808">Transferase</keyword>
<evidence type="ECO:0000313" key="11">
    <source>
        <dbReference type="EMBL" id="SVB11255.1"/>
    </source>
</evidence>
<proteinExistence type="inferred from homology"/>
<evidence type="ECO:0000256" key="1">
    <source>
        <dbReference type="ARBA" id="ARBA00008798"/>
    </source>
</evidence>